<organism evidence="2 3">
    <name type="scientific">Nocardioides jishulii</name>
    <dbReference type="NCBI Taxonomy" id="2575440"/>
    <lineage>
        <taxon>Bacteria</taxon>
        <taxon>Bacillati</taxon>
        <taxon>Actinomycetota</taxon>
        <taxon>Actinomycetes</taxon>
        <taxon>Propionibacteriales</taxon>
        <taxon>Nocardioidaceae</taxon>
        <taxon>Nocardioides</taxon>
    </lineage>
</organism>
<keyword evidence="1" id="KW-0732">Signal</keyword>
<gene>
    <name evidence="2" type="ORF">FC770_07375</name>
</gene>
<dbReference type="RefSeq" id="WP_137065496.1">
    <property type="nucleotide sequence ID" value="NZ_CP040748.1"/>
</dbReference>
<evidence type="ECO:0008006" key="4">
    <source>
        <dbReference type="Google" id="ProtNLM"/>
    </source>
</evidence>
<comment type="caution">
    <text evidence="2">The sequence shown here is derived from an EMBL/GenBank/DDBJ whole genome shotgun (WGS) entry which is preliminary data.</text>
</comment>
<sequence>MRFKKFLGVAATGALVAGSVAAMAAPAQAATTSASLAGSYECSGKYSSFSFTSSYTPGLELSVDGTKASATSSNMGALIYNGAPLGMGFQIRGADVTVDTTINGASVQLTGSHDLTTLTSAEFTVPALSAASTVDDLKTAQIAGVSATIDVFVPFSGTTVPVAMTCTGTSTLWEAPAGPSIPEGHTAFDCTGDFGPMVYTTELKPTVKRDGKNVTIALQPNDLAGIVPVPVTTNMAVTMGLTVNGVAVDATGTAATTIVPSTPIKLPAVSAAVATTATKIDIKVTSMKIDVPSFKMTFPCTLAEPADAGSHTVDPAPVVVKAAATKSVTKATYKKKAKKAVIKTTVKAGKKNATGKVTIVVKKGKKVVAKKTITLKKGQATLVLKKGKLKKKGVYTVKANFVGNKSFKKSGAKKVTFRVK</sequence>
<evidence type="ECO:0000313" key="3">
    <source>
        <dbReference type="Proteomes" id="UP000307808"/>
    </source>
</evidence>
<feature type="chain" id="PRO_5020874422" description="Bacterial Ig-like domain-containing protein" evidence="1">
    <location>
        <begin position="30"/>
        <end position="420"/>
    </location>
</feature>
<protein>
    <recommendedName>
        <fullName evidence="4">Bacterial Ig-like domain-containing protein</fullName>
    </recommendedName>
</protein>
<name>A0A4U2YLX1_9ACTN</name>
<accession>A0A4U2YLX1</accession>
<dbReference type="EMBL" id="SZPY01000002">
    <property type="protein sequence ID" value="TKI62227.1"/>
    <property type="molecule type" value="Genomic_DNA"/>
</dbReference>
<evidence type="ECO:0000256" key="1">
    <source>
        <dbReference type="SAM" id="SignalP"/>
    </source>
</evidence>
<evidence type="ECO:0000313" key="2">
    <source>
        <dbReference type="EMBL" id="TKI62227.1"/>
    </source>
</evidence>
<keyword evidence="3" id="KW-1185">Reference proteome</keyword>
<reference evidence="2 3" key="1">
    <citation type="submission" date="2019-04" db="EMBL/GenBank/DDBJ databases">
        <authorList>
            <person name="Dong K."/>
        </authorList>
    </citation>
    <scope>NUCLEOTIDE SEQUENCE [LARGE SCALE GENOMIC DNA]</scope>
    <source>
        <strain evidence="3">dk3543</strain>
    </source>
</reference>
<feature type="signal peptide" evidence="1">
    <location>
        <begin position="1"/>
        <end position="29"/>
    </location>
</feature>
<proteinExistence type="predicted"/>
<dbReference type="Proteomes" id="UP000307808">
    <property type="component" value="Unassembled WGS sequence"/>
</dbReference>
<dbReference type="AlphaFoldDB" id="A0A4U2YLX1"/>